<dbReference type="Gene3D" id="1.10.510.10">
    <property type="entry name" value="Transferase(Phosphotransferase) domain 1"/>
    <property type="match status" value="1"/>
</dbReference>
<gene>
    <name evidence="3" type="ORF">SAMN02746066_04189</name>
</gene>
<dbReference type="STRING" id="1120996.SAMN02746066_04189"/>
<keyword evidence="1" id="KW-1133">Transmembrane helix</keyword>
<dbReference type="PANTHER" id="PTHR24348">
    <property type="entry name" value="SERINE/THREONINE-PROTEIN KINASE UNC-51-RELATED"/>
    <property type="match status" value="1"/>
</dbReference>
<dbReference type="AlphaFoldDB" id="A0A1M7N2T5"/>
<feature type="transmembrane region" description="Helical" evidence="1">
    <location>
        <begin position="413"/>
        <end position="434"/>
    </location>
</feature>
<name>A0A1M7N2T5_9FIRM</name>
<dbReference type="InterPro" id="IPR045269">
    <property type="entry name" value="Atg1-like"/>
</dbReference>
<dbReference type="OrthoDB" id="9788659at2"/>
<dbReference type="InterPro" id="IPR000719">
    <property type="entry name" value="Prot_kinase_dom"/>
</dbReference>
<evidence type="ECO:0000313" key="4">
    <source>
        <dbReference type="Proteomes" id="UP000184038"/>
    </source>
</evidence>
<protein>
    <submittedName>
        <fullName evidence="3">Serine/threonine protein kinase</fullName>
    </submittedName>
</protein>
<dbReference type="GO" id="GO:0005524">
    <property type="term" value="F:ATP binding"/>
    <property type="evidence" value="ECO:0007669"/>
    <property type="project" value="InterPro"/>
</dbReference>
<dbReference type="InterPro" id="IPR011009">
    <property type="entry name" value="Kinase-like_dom_sf"/>
</dbReference>
<evidence type="ECO:0000259" key="2">
    <source>
        <dbReference type="PROSITE" id="PS50011"/>
    </source>
</evidence>
<dbReference type="Proteomes" id="UP000184038">
    <property type="component" value="Unassembled WGS sequence"/>
</dbReference>
<dbReference type="EMBL" id="FRCP01000024">
    <property type="protein sequence ID" value="SHM97730.1"/>
    <property type="molecule type" value="Genomic_DNA"/>
</dbReference>
<feature type="domain" description="Protein kinase" evidence="2">
    <location>
        <begin position="20"/>
        <end position="386"/>
    </location>
</feature>
<dbReference type="GO" id="GO:0004674">
    <property type="term" value="F:protein serine/threonine kinase activity"/>
    <property type="evidence" value="ECO:0007669"/>
    <property type="project" value="UniProtKB-KW"/>
</dbReference>
<dbReference type="RefSeq" id="WP_073291020.1">
    <property type="nucleotide sequence ID" value="NZ_FRCP01000024.1"/>
</dbReference>
<keyword evidence="4" id="KW-1185">Reference proteome</keyword>
<keyword evidence="3" id="KW-0723">Serine/threonine-protein kinase</keyword>
<evidence type="ECO:0000313" key="3">
    <source>
        <dbReference type="EMBL" id="SHM97730.1"/>
    </source>
</evidence>
<dbReference type="SUPFAM" id="SSF56112">
    <property type="entry name" value="Protein kinase-like (PK-like)"/>
    <property type="match status" value="1"/>
</dbReference>
<proteinExistence type="predicted"/>
<organism evidence="3 4">
    <name type="scientific">Anaerosporobacter mobilis DSM 15930</name>
    <dbReference type="NCBI Taxonomy" id="1120996"/>
    <lineage>
        <taxon>Bacteria</taxon>
        <taxon>Bacillati</taxon>
        <taxon>Bacillota</taxon>
        <taxon>Clostridia</taxon>
        <taxon>Lachnospirales</taxon>
        <taxon>Lachnospiraceae</taxon>
        <taxon>Anaerosporobacter</taxon>
    </lineage>
</organism>
<dbReference type="SMART" id="SM00220">
    <property type="entry name" value="S_TKc"/>
    <property type="match status" value="1"/>
</dbReference>
<dbReference type="PROSITE" id="PS00108">
    <property type="entry name" value="PROTEIN_KINASE_ST"/>
    <property type="match status" value="1"/>
</dbReference>
<reference evidence="3 4" key="1">
    <citation type="submission" date="2016-11" db="EMBL/GenBank/DDBJ databases">
        <authorList>
            <person name="Jaros S."/>
            <person name="Januszkiewicz K."/>
            <person name="Wedrychowicz H."/>
        </authorList>
    </citation>
    <scope>NUCLEOTIDE SEQUENCE [LARGE SCALE GENOMIC DNA]</scope>
    <source>
        <strain evidence="3 4">DSM 15930</strain>
    </source>
</reference>
<keyword evidence="1" id="KW-0472">Membrane</keyword>
<evidence type="ECO:0000256" key="1">
    <source>
        <dbReference type="SAM" id="Phobius"/>
    </source>
</evidence>
<keyword evidence="1" id="KW-0812">Transmembrane</keyword>
<dbReference type="GO" id="GO:0005737">
    <property type="term" value="C:cytoplasm"/>
    <property type="evidence" value="ECO:0007669"/>
    <property type="project" value="TreeGrafter"/>
</dbReference>
<keyword evidence="3" id="KW-0808">Transferase</keyword>
<dbReference type="InterPro" id="IPR008271">
    <property type="entry name" value="Ser/Thr_kinase_AS"/>
</dbReference>
<sequence>MSSELVGNSYRYIIDTSYGINKDGFIAIGTESIVYKGLKTKLDGGLQFSCVLKFKPKSIILDGKVVNRLEIFRNEECKIFEELRECRSIVRIEDVVGDMGDFSLVCNKNNTGVIDTASYFCVIEEFIDGWSLEEYCREEYWKLRKIELLDNGLSNVVNYPEFRKEEKAAVNLSYNYDNILKYQNQIMLFMINLCDILEFVTEQKHILHLDIKPENIMVTRYGKELVLIDFGRSKKVTNANRFALSNLSETDYNKNETLERPYEYGTLGYAAPECYSTASEDSLFPFTGDIEWGKMSIESDIFSWGVTFWECLNLFELVTKNEQFSTDMHDFYRKNFLYDAIYCNRDFSCTSIFYHKKLETIIKKCTKKRDKNYFNLNNKEYYHSYKELKKDIENAKDSAPTIIKEENIKVKNAFKSCGIMLASFSLFLIIYFIYRSMAFNIAQSKWNNLISTYNDTQFYKLDEIAIDLITTAPANSKDDTYNMIASFTYQDGNISDFEATMLVELLELAGNQNSLAQRIDEIMENANTRKFKEISTEIIKLNPKDESIGYELARAIFNVEVGKTDIVHAYDTLNEYQENEKFRSAVVKLKNVLDNDENIAIISKSKGISRPEIKKFLKNITTKEEKQ</sequence>
<dbReference type="Pfam" id="PF00069">
    <property type="entry name" value="Pkinase"/>
    <property type="match status" value="1"/>
</dbReference>
<dbReference type="PANTHER" id="PTHR24348:SF70">
    <property type="entry name" value="PROTEIN KINASE DOMAIN CONTAINING PROTEIN"/>
    <property type="match status" value="1"/>
</dbReference>
<keyword evidence="3" id="KW-0418">Kinase</keyword>
<accession>A0A1M7N2T5</accession>
<dbReference type="PROSITE" id="PS50011">
    <property type="entry name" value="PROTEIN_KINASE_DOM"/>
    <property type="match status" value="1"/>
</dbReference>